<keyword evidence="1" id="KW-0472">Membrane</keyword>
<accession>A0A844GKE3</accession>
<dbReference type="Proteomes" id="UP000437824">
    <property type="component" value="Unassembled WGS sequence"/>
</dbReference>
<feature type="transmembrane region" description="Helical" evidence="1">
    <location>
        <begin position="12"/>
        <end position="30"/>
    </location>
</feature>
<protein>
    <submittedName>
        <fullName evidence="2">Uncharacterized protein</fullName>
    </submittedName>
</protein>
<reference evidence="2 3" key="1">
    <citation type="submission" date="2019-11" db="EMBL/GenBank/DDBJ databases">
        <title>Draft genome sequence of Blautia luti DSM 14534T, isolated from human stool.</title>
        <authorList>
            <person name="Ortiz R."/>
            <person name="Melis-Arcos F."/>
            <person name="Covarrubias P."/>
            <person name="Cardenas J.P."/>
            <person name="Perez-Donoso J."/>
            <person name="Almonacid D."/>
        </authorList>
    </citation>
    <scope>NUCLEOTIDE SEQUENCE [LARGE SCALE GENOMIC DNA]</scope>
    <source>
        <strain evidence="2 3">DSM 14534</strain>
    </source>
</reference>
<sequence>MDVKRRIRIRKLIRRCVVLAAIVGVVLVEYDRNDKRWDKLDKILKLFPDAEEQETEVM</sequence>
<keyword evidence="1" id="KW-1133">Transmembrane helix</keyword>
<evidence type="ECO:0000256" key="1">
    <source>
        <dbReference type="SAM" id="Phobius"/>
    </source>
</evidence>
<keyword evidence="1" id="KW-0812">Transmembrane</keyword>
<organism evidence="2 3">
    <name type="scientific">Blautia luti DSM 14534 = JCM 17040</name>
    <dbReference type="NCBI Taxonomy" id="649762"/>
    <lineage>
        <taxon>Bacteria</taxon>
        <taxon>Bacillati</taxon>
        <taxon>Bacillota</taxon>
        <taxon>Clostridia</taxon>
        <taxon>Lachnospirales</taxon>
        <taxon>Lachnospiraceae</taxon>
        <taxon>Blautia</taxon>
    </lineage>
</organism>
<proteinExistence type="predicted"/>
<evidence type="ECO:0000313" key="2">
    <source>
        <dbReference type="EMBL" id="MTD61151.1"/>
    </source>
</evidence>
<dbReference type="EMBL" id="WMBC01000005">
    <property type="protein sequence ID" value="MTD61151.1"/>
    <property type="molecule type" value="Genomic_DNA"/>
</dbReference>
<dbReference type="RefSeq" id="WP_154780216.1">
    <property type="nucleotide sequence ID" value="NZ_WMBC01000005.1"/>
</dbReference>
<comment type="caution">
    <text evidence="2">The sequence shown here is derived from an EMBL/GenBank/DDBJ whole genome shotgun (WGS) entry which is preliminary data.</text>
</comment>
<name>A0A844GKE3_9FIRM</name>
<dbReference type="AlphaFoldDB" id="A0A844GKE3"/>
<evidence type="ECO:0000313" key="3">
    <source>
        <dbReference type="Proteomes" id="UP000437824"/>
    </source>
</evidence>
<gene>
    <name evidence="2" type="ORF">GKZ57_07705</name>
</gene>